<evidence type="ECO:0000313" key="3">
    <source>
        <dbReference type="Proteomes" id="UP000184388"/>
    </source>
</evidence>
<reference evidence="3" key="1">
    <citation type="submission" date="2016-11" db="EMBL/GenBank/DDBJ databases">
        <authorList>
            <person name="Jaros S."/>
            <person name="Januszkiewicz K."/>
            <person name="Wedrychowicz H."/>
        </authorList>
    </citation>
    <scope>NUCLEOTIDE SEQUENCE [LARGE SCALE GENOMIC DNA]</scope>
    <source>
        <strain evidence="3">CGMCC 4.3555</strain>
    </source>
</reference>
<comment type="caution">
    <text evidence="2">The sequence shown here is derived from an EMBL/GenBank/DDBJ whole genome shotgun (WGS) entry which is preliminary data.</text>
</comment>
<accession>A0A9X8N7V0</accession>
<name>A0A9X8N7V0_9ACTN</name>
<dbReference type="RefSeq" id="WP_073449029.1">
    <property type="nucleotide sequence ID" value="NZ_FRBK01000026.1"/>
</dbReference>
<dbReference type="AlphaFoldDB" id="A0A9X8N7V0"/>
<organism evidence="2 3">
    <name type="scientific">Streptomyces yunnanensis</name>
    <dbReference type="NCBI Taxonomy" id="156453"/>
    <lineage>
        <taxon>Bacteria</taxon>
        <taxon>Bacillati</taxon>
        <taxon>Actinomycetota</taxon>
        <taxon>Actinomycetes</taxon>
        <taxon>Kitasatosporales</taxon>
        <taxon>Streptomycetaceae</taxon>
        <taxon>Streptomyces</taxon>
    </lineage>
</organism>
<proteinExistence type="predicted"/>
<feature type="coiled-coil region" evidence="1">
    <location>
        <begin position="72"/>
        <end position="106"/>
    </location>
</feature>
<evidence type="ECO:0000313" key="2">
    <source>
        <dbReference type="EMBL" id="SHN24359.1"/>
    </source>
</evidence>
<dbReference type="EMBL" id="FRBK01000026">
    <property type="protein sequence ID" value="SHN24359.1"/>
    <property type="molecule type" value="Genomic_DNA"/>
</dbReference>
<gene>
    <name evidence="2" type="ORF">SAMN05216268_12692</name>
</gene>
<protein>
    <submittedName>
        <fullName evidence="2">Uncharacterized protein</fullName>
    </submittedName>
</protein>
<keyword evidence="1" id="KW-0175">Coiled coil</keyword>
<dbReference type="Proteomes" id="UP000184388">
    <property type="component" value="Unassembled WGS sequence"/>
</dbReference>
<evidence type="ECO:0000256" key="1">
    <source>
        <dbReference type="SAM" id="Coils"/>
    </source>
</evidence>
<sequence length="163" mass="18453">MIQNFAHKITADVVEECDTDSAAEIAAECCPNPDATVTHLAMDMEHARFMVTVERQILDIEEMVVEKHGEGEQRATAALRTIVDRLDQAEQERAQLRAELNLFRSYIDEMKQVLEIRTETFHRMGKAMRQEIAATRAGMTHAALEFMSDSRAGVFRTVKNDAL</sequence>